<dbReference type="GO" id="GO:0016579">
    <property type="term" value="P:protein deubiquitination"/>
    <property type="evidence" value="ECO:0007669"/>
    <property type="project" value="InterPro"/>
</dbReference>
<dbReference type="GO" id="GO:0004843">
    <property type="term" value="F:cysteine-type deubiquitinase activity"/>
    <property type="evidence" value="ECO:0007669"/>
    <property type="project" value="UniProtKB-EC"/>
</dbReference>
<gene>
    <name evidence="6" type="ORF">OFUS_LOCUS7442</name>
</gene>
<dbReference type="GO" id="GO:0008270">
    <property type="term" value="F:zinc ion binding"/>
    <property type="evidence" value="ECO:0007669"/>
    <property type="project" value="UniProtKB-KW"/>
</dbReference>
<keyword evidence="3" id="KW-0863">Zinc-finger</keyword>
<evidence type="ECO:0000256" key="5">
    <source>
        <dbReference type="SAM" id="MobiDB-lite"/>
    </source>
</evidence>
<dbReference type="EC" id="3.4.19.12" evidence="2"/>
<dbReference type="Gene3D" id="3.30.40.10">
    <property type="entry name" value="Zinc/RING finger domain, C3HC4 (zinc finger)"/>
    <property type="match status" value="1"/>
</dbReference>
<comment type="catalytic activity">
    <reaction evidence="1">
        <text>Thiol-dependent hydrolysis of ester, thioester, amide, peptide and isopeptide bonds formed by the C-terminal Gly of ubiquitin (a 76-residue protein attached to proteins as an intracellular targeting signal).</text>
        <dbReference type="EC" id="3.4.19.12"/>
    </reaction>
</comment>
<feature type="compositionally biased region" description="Basic and acidic residues" evidence="5">
    <location>
        <begin position="1261"/>
        <end position="1274"/>
    </location>
</feature>
<keyword evidence="7" id="KW-1185">Reference proteome</keyword>
<dbReference type="EMBL" id="CAIIXF020000004">
    <property type="protein sequence ID" value="CAH1780799.1"/>
    <property type="molecule type" value="Genomic_DNA"/>
</dbReference>
<dbReference type="Gene3D" id="3.90.70.10">
    <property type="entry name" value="Cysteine proteinases"/>
    <property type="match status" value="3"/>
</dbReference>
<dbReference type="InterPro" id="IPR018200">
    <property type="entry name" value="USP_CS"/>
</dbReference>
<evidence type="ECO:0000313" key="6">
    <source>
        <dbReference type="EMBL" id="CAH1780799.1"/>
    </source>
</evidence>
<dbReference type="InterPro" id="IPR038765">
    <property type="entry name" value="Papain-like_cys_pep_sf"/>
</dbReference>
<dbReference type="OrthoDB" id="2248014at2759"/>
<feature type="region of interest" description="Disordered" evidence="5">
    <location>
        <begin position="1257"/>
        <end position="1284"/>
    </location>
</feature>
<dbReference type="InterPro" id="IPR028889">
    <property type="entry name" value="USP"/>
</dbReference>
<dbReference type="Proteomes" id="UP000749559">
    <property type="component" value="Unassembled WGS sequence"/>
</dbReference>
<comment type="caution">
    <text evidence="6">The sequence shown here is derived from an EMBL/GenBank/DDBJ whole genome shotgun (WGS) entry which is preliminary data.</text>
</comment>
<evidence type="ECO:0000256" key="1">
    <source>
        <dbReference type="ARBA" id="ARBA00000707"/>
    </source>
</evidence>
<feature type="region of interest" description="Disordered" evidence="5">
    <location>
        <begin position="228"/>
        <end position="247"/>
    </location>
</feature>
<feature type="compositionally biased region" description="Basic and acidic residues" evidence="5">
    <location>
        <begin position="289"/>
        <end position="309"/>
    </location>
</feature>
<dbReference type="InterPro" id="IPR001841">
    <property type="entry name" value="Znf_RING"/>
</dbReference>
<evidence type="ECO:0000256" key="4">
    <source>
        <dbReference type="ARBA" id="ARBA00022833"/>
    </source>
</evidence>
<accession>A0A8J1Y1T3</accession>
<keyword evidence="3" id="KW-0479">Metal-binding</keyword>
<reference evidence="6" key="1">
    <citation type="submission" date="2022-03" db="EMBL/GenBank/DDBJ databases">
        <authorList>
            <person name="Martin C."/>
        </authorList>
    </citation>
    <scope>NUCLEOTIDE SEQUENCE</scope>
</reference>
<feature type="region of interest" description="Disordered" evidence="5">
    <location>
        <begin position="261"/>
        <end position="318"/>
    </location>
</feature>
<feature type="compositionally biased region" description="Polar residues" evidence="5">
    <location>
        <begin position="228"/>
        <end position="246"/>
    </location>
</feature>
<name>A0A8J1Y1T3_OWEFU</name>
<proteinExistence type="predicted"/>
<evidence type="ECO:0000313" key="7">
    <source>
        <dbReference type="Proteomes" id="UP000749559"/>
    </source>
</evidence>
<dbReference type="SUPFAM" id="SSF54001">
    <property type="entry name" value="Cysteine proteinases"/>
    <property type="match status" value="1"/>
</dbReference>
<dbReference type="CDD" id="cd02674">
    <property type="entry name" value="Peptidase_C19R"/>
    <property type="match status" value="1"/>
</dbReference>
<dbReference type="PROSITE" id="PS50235">
    <property type="entry name" value="USP_3"/>
    <property type="match status" value="1"/>
</dbReference>
<dbReference type="PANTHER" id="PTHR21646:SF35">
    <property type="match status" value="1"/>
</dbReference>
<protein>
    <recommendedName>
        <fullName evidence="2">ubiquitinyl hydrolase 1</fullName>
        <ecNumber evidence="2">3.4.19.12</ecNumber>
    </recommendedName>
</protein>
<sequence length="1284" mass="144610">MADLDSQESDELIGLAQLSKIEAVETVHCTSPVNDVVFGPQLPGPLQGPQLPGPLSVVNRDTVDVKAQRGVCGLRNLGNTCFMNAGLQCVLSNPIFMQHFFDTIKDDSEQKITIMDQFVRILGKVWSGHYSSIYPDEFKKILGWLYPQFNDFRQHDCQEFLALLLDHFHEELNSVNQSKTTTPLAIDQSEEETQQTADNYSVIDQSGSSQNSASKNMTPAILITEDSNLSANSPISDNSDFSSIEGGQSLRMEPLPEQMRSFGTQSENSMENSRSASNSPCEQSMKLKCTPDELANNKKDPLSPVKPDKNIMSNNAPRGIHLSGIEEFYMKETKTKNVNMLVDDLSDEEQIKTDSDKFTKQDNTSRNLEDVDIEVAEITEELDVKGETSKRFKEVNLLANQRDKIVGDCYLKKSLSQSFGSNDPCMSYNNIKRLKIDKTENVSNIEKLNLTKGMSYEEKENNLKGNTLLQNMETPMHGAHTLQFKKNEMSSGDHENIRNPNQYGESMDIEMESPDTGDHILCTQGPTTDDIIDAKKAWDKYLESNKSAIVDKFQGQFKSTVVCLECRYVSVTYEPFMYLSVPLPHAMERQIVVTFVPCDQKQPMKYLVTLHKFDKVLQLRQQIAQLIGDETGDLKIAEVFENHIARILEDSTMLRYVNDYNRSIYAFEMTPYHLPDDDITKLDDITTQNDDITNSDKYGGSSSLMSSSCNNLMNNAPDGEKHEKVNDFDVIDNITEASLNQINDTKGNENYSPIGTFDVDDMQQGSPNAEWTDTSVNIDIDDLNGRWGDVDAPQPDITGTSHWQQNAEFSSRSDVADWLLCSEGDDQVLPRMEMDSDEKHEPKTQSEAATGIQNEAIVTSQWNSCAICLEELQDSELLVHTVCSGKLCNSCLEMSFKHYGEAAFNCPVCLSPVHPAEDFVTLSSVENFKPKTRLLSVPLVFRHDYEDEAGKTIVRLVGHPNILYLPSTIKGELLYELVDPLMLIDCKYQLLLTDGQGTHCSRCSFTVHCAGCSIDRDSEDITLAPNDHLAIKINTISSAQLSILNETLKHTSMEEERSKDPLTLYDCFKAFTQSEILDEGNPWYCPKCESNQCANKTMSVWTYPEYLVVYLKRFVFHELSSAKIDNAVVFPIEDLDLSPYISGPKISELTYDLHACVCHFGGANAGHYTAYTKHPLLDEWFYYNDEQTIKQVPQETDHSNAYILFYKNQGSKVQFKLPESTPPPQESSIDTTATTYQPIDQETISKILSELNQNLTTQTESSREEIETPGKKTDVNLPNFDFYS</sequence>
<dbReference type="CDD" id="cd16448">
    <property type="entry name" value="RING-H2"/>
    <property type="match status" value="1"/>
</dbReference>
<dbReference type="InterPro" id="IPR013083">
    <property type="entry name" value="Znf_RING/FYVE/PHD"/>
</dbReference>
<dbReference type="PROSITE" id="PS00972">
    <property type="entry name" value="USP_1"/>
    <property type="match status" value="1"/>
</dbReference>
<dbReference type="PROSITE" id="PS50089">
    <property type="entry name" value="ZF_RING_2"/>
    <property type="match status" value="1"/>
</dbReference>
<evidence type="ECO:0000256" key="3">
    <source>
        <dbReference type="ARBA" id="ARBA00022771"/>
    </source>
</evidence>
<dbReference type="SUPFAM" id="SSF57850">
    <property type="entry name" value="RING/U-box"/>
    <property type="match status" value="1"/>
</dbReference>
<keyword evidence="4" id="KW-0862">Zinc</keyword>
<dbReference type="PANTHER" id="PTHR21646">
    <property type="entry name" value="UBIQUITIN CARBOXYL-TERMINAL HYDROLASE"/>
    <property type="match status" value="1"/>
</dbReference>
<evidence type="ECO:0000256" key="2">
    <source>
        <dbReference type="ARBA" id="ARBA00012759"/>
    </source>
</evidence>
<dbReference type="InterPro" id="IPR001394">
    <property type="entry name" value="Peptidase_C19_UCH"/>
</dbReference>
<feature type="compositionally biased region" description="Polar residues" evidence="5">
    <location>
        <begin position="261"/>
        <end position="282"/>
    </location>
</feature>
<organism evidence="6 7">
    <name type="scientific">Owenia fusiformis</name>
    <name type="common">Polychaete worm</name>
    <dbReference type="NCBI Taxonomy" id="6347"/>
    <lineage>
        <taxon>Eukaryota</taxon>
        <taxon>Metazoa</taxon>
        <taxon>Spiralia</taxon>
        <taxon>Lophotrochozoa</taxon>
        <taxon>Annelida</taxon>
        <taxon>Polychaeta</taxon>
        <taxon>Sedentaria</taxon>
        <taxon>Canalipalpata</taxon>
        <taxon>Sabellida</taxon>
        <taxon>Oweniida</taxon>
        <taxon>Oweniidae</taxon>
        <taxon>Owenia</taxon>
    </lineage>
</organism>
<dbReference type="Pfam" id="PF00443">
    <property type="entry name" value="UCH"/>
    <property type="match status" value="2"/>
</dbReference>
<dbReference type="InterPro" id="IPR050185">
    <property type="entry name" value="Ub_carboxyl-term_hydrolase"/>
</dbReference>
<feature type="region of interest" description="Disordered" evidence="5">
    <location>
        <begin position="176"/>
        <end position="197"/>
    </location>
</feature>